<evidence type="ECO:0000313" key="3">
    <source>
        <dbReference type="EMBL" id="TQM64947.1"/>
    </source>
</evidence>
<feature type="region of interest" description="Disordered" evidence="1">
    <location>
        <begin position="156"/>
        <end position="175"/>
    </location>
</feature>
<name>A0A543I308_9MICO</name>
<dbReference type="AlphaFoldDB" id="A0A543I308"/>
<dbReference type="RefSeq" id="WP_185748920.1">
    <property type="nucleotide sequence ID" value="NZ_VFPM01000001.1"/>
</dbReference>
<organism evidence="3 4">
    <name type="scientific">Humibacillus xanthopallidus</name>
    <dbReference type="NCBI Taxonomy" id="412689"/>
    <lineage>
        <taxon>Bacteria</taxon>
        <taxon>Bacillati</taxon>
        <taxon>Actinomycetota</taxon>
        <taxon>Actinomycetes</taxon>
        <taxon>Micrococcales</taxon>
        <taxon>Intrasporangiaceae</taxon>
        <taxon>Humibacillus</taxon>
    </lineage>
</organism>
<feature type="domain" description="eCIS core" evidence="2">
    <location>
        <begin position="39"/>
        <end position="116"/>
    </location>
</feature>
<reference evidence="3 4" key="1">
    <citation type="submission" date="2019-06" db="EMBL/GenBank/DDBJ databases">
        <title>Genome sequencing of plant associated microbes to promote plant fitness in Sorghum bicolor and Oryza sativa.</title>
        <authorList>
            <person name="Coleman-Derr D."/>
        </authorList>
    </citation>
    <scope>NUCLEOTIDE SEQUENCE [LARGE SCALE GENOMIC DNA]</scope>
    <source>
        <strain evidence="3 4">KV-663</strain>
    </source>
</reference>
<proteinExistence type="predicted"/>
<accession>A0A543I308</accession>
<dbReference type="EMBL" id="VFPM01000001">
    <property type="protein sequence ID" value="TQM64947.1"/>
    <property type="molecule type" value="Genomic_DNA"/>
</dbReference>
<evidence type="ECO:0000259" key="2">
    <source>
        <dbReference type="Pfam" id="PF13699"/>
    </source>
</evidence>
<dbReference type="Pfam" id="PF13699">
    <property type="entry name" value="eCIS_core"/>
    <property type="match status" value="1"/>
</dbReference>
<comment type="caution">
    <text evidence="3">The sequence shown here is derived from an EMBL/GenBank/DDBJ whole genome shotgun (WGS) entry which is preliminary data.</text>
</comment>
<protein>
    <submittedName>
        <fullName evidence="3">Uncharacterized protein DUF4157</fullName>
    </submittedName>
</protein>
<sequence>MSAVAVFSWSTPVREDERAVERAVEGSAASARPREGVALDPSLRAAMERGFGHDFGAVRLHADEEAYAVTRAARARALTIGTEISLGPAAAGSGVTARGRHTLAHELAHVVQQSGGGRPAPVTTDRAAAEREADATASRVLAGGRAHVRERRPVGVQCEGEGSAAPATATPATDPGQVILGGLATVAEQAKDNNPEVKRRLVEPLTLRAERAWGRLPGSERAGLIGFGAGTLALSGGALLSDPNGRKVLSGVNLATPLTLIPGMPLTHFSYSLPTGEGATQRTYGFRTGFSFDDLLEPVRRRLGWQGLTLKAEMGWAFDPVDGQLRIREARATLGILPGVTLSGGTYPDLLAARQTFPTAEGGSVELRQQLPAPPHTATPDVRVILSVDLLKLGRSGAVPGLGGLIGNF</sequence>
<feature type="compositionally biased region" description="Low complexity" evidence="1">
    <location>
        <begin position="164"/>
        <end position="175"/>
    </location>
</feature>
<dbReference type="Proteomes" id="UP000316747">
    <property type="component" value="Unassembled WGS sequence"/>
</dbReference>
<keyword evidence="4" id="KW-1185">Reference proteome</keyword>
<dbReference type="InterPro" id="IPR025295">
    <property type="entry name" value="eCIS_core_dom"/>
</dbReference>
<evidence type="ECO:0000313" key="4">
    <source>
        <dbReference type="Proteomes" id="UP000316747"/>
    </source>
</evidence>
<evidence type="ECO:0000256" key="1">
    <source>
        <dbReference type="SAM" id="MobiDB-lite"/>
    </source>
</evidence>
<gene>
    <name evidence="3" type="ORF">FBY41_1329</name>
</gene>